<dbReference type="EMBL" id="ASHR01000028">
    <property type="protein sequence ID" value="ERG63862.1"/>
    <property type="molecule type" value="Genomic_DNA"/>
</dbReference>
<keyword evidence="2" id="KW-1185">Reference proteome</keyword>
<comment type="caution">
    <text evidence="1">The sequence shown here is derived from an EMBL/GenBank/DDBJ whole genome shotgun (WGS) entry which is preliminary data.</text>
</comment>
<gene>
    <name evidence="1" type="ORF">L332_05170</name>
</gene>
<evidence type="ECO:0000313" key="1">
    <source>
        <dbReference type="EMBL" id="ERG63862.1"/>
    </source>
</evidence>
<protein>
    <submittedName>
        <fullName evidence="1">Uncharacterized protein</fullName>
    </submittedName>
</protein>
<dbReference type="Proteomes" id="UP000016462">
    <property type="component" value="Unassembled WGS sequence"/>
</dbReference>
<dbReference type="AlphaFoldDB" id="U1LPE5"/>
<organism evidence="1 2">
    <name type="scientific">Agrococcus pavilionensis RW1</name>
    <dbReference type="NCBI Taxonomy" id="1330458"/>
    <lineage>
        <taxon>Bacteria</taxon>
        <taxon>Bacillati</taxon>
        <taxon>Actinomycetota</taxon>
        <taxon>Actinomycetes</taxon>
        <taxon>Micrococcales</taxon>
        <taxon>Microbacteriaceae</taxon>
        <taxon>Agrococcus</taxon>
    </lineage>
</organism>
<evidence type="ECO:0000313" key="2">
    <source>
        <dbReference type="Proteomes" id="UP000016462"/>
    </source>
</evidence>
<name>U1LPE5_9MICO</name>
<sequence length="36" mass="4176">MDEERRGRRYCDTTDVTGIPRSAFLLDSSPHSMEDM</sequence>
<reference evidence="1 2" key="1">
    <citation type="journal article" date="2013" name="Genome Announc.">
        <title>First draft genome sequence from a member of the genus agrococcus, isolated from modern microbialites.</title>
        <authorList>
            <person name="White R.A.III."/>
            <person name="Grassa C.J."/>
            <person name="Suttle C.A."/>
        </authorList>
    </citation>
    <scope>NUCLEOTIDE SEQUENCE [LARGE SCALE GENOMIC DNA]</scope>
    <source>
        <strain evidence="1 2">RW1</strain>
    </source>
</reference>
<proteinExistence type="predicted"/>
<accession>U1LPE5</accession>